<sequence>MSIARTAAAVVALCGAAQHAGALEIDLPAETAIYKESSLPGYTLTLQNCLMCHSAQYAQYQPKTSPRSYWEATVKKMKHPFGAPFPEADIPAMVDYLTKTYGAESTSAAAK</sequence>
<dbReference type="GO" id="GO:0020037">
    <property type="term" value="F:heme binding"/>
    <property type="evidence" value="ECO:0007669"/>
    <property type="project" value="InterPro"/>
</dbReference>
<keyword evidence="3" id="KW-1185">Reference proteome</keyword>
<accession>A0A7G9RUU8</accession>
<dbReference type="KEGG" id="drg:H9K76_00565"/>
<feature type="chain" id="PRO_5029009171" evidence="1">
    <location>
        <begin position="23"/>
        <end position="111"/>
    </location>
</feature>
<evidence type="ECO:0000313" key="3">
    <source>
        <dbReference type="Proteomes" id="UP000515811"/>
    </source>
</evidence>
<dbReference type="AlphaFoldDB" id="A0A7G9RUU8"/>
<dbReference type="EMBL" id="CP060714">
    <property type="protein sequence ID" value="QNN59373.1"/>
    <property type="molecule type" value="Genomic_DNA"/>
</dbReference>
<dbReference type="Proteomes" id="UP000515811">
    <property type="component" value="Chromosome"/>
</dbReference>
<dbReference type="GO" id="GO:0009055">
    <property type="term" value="F:electron transfer activity"/>
    <property type="evidence" value="ECO:0007669"/>
    <property type="project" value="InterPro"/>
</dbReference>
<protein>
    <submittedName>
        <fullName evidence="2">Cytochrome c</fullName>
    </submittedName>
</protein>
<evidence type="ECO:0000313" key="2">
    <source>
        <dbReference type="EMBL" id="QNN59373.1"/>
    </source>
</evidence>
<dbReference type="Gene3D" id="1.10.760.10">
    <property type="entry name" value="Cytochrome c-like domain"/>
    <property type="match status" value="1"/>
</dbReference>
<keyword evidence="1" id="KW-0732">Signal</keyword>
<dbReference type="RefSeq" id="WP_187600386.1">
    <property type="nucleotide sequence ID" value="NZ_CP060714.1"/>
</dbReference>
<gene>
    <name evidence="2" type="ORF">H9K76_00565</name>
</gene>
<evidence type="ECO:0000256" key="1">
    <source>
        <dbReference type="SAM" id="SignalP"/>
    </source>
</evidence>
<reference evidence="2 3" key="1">
    <citation type="submission" date="2020-08" db="EMBL/GenBank/DDBJ databases">
        <title>Genome sequence of Diaphorobacter ruginosibacter DSM 27467T.</title>
        <authorList>
            <person name="Hyun D.-W."/>
            <person name="Bae J.-W."/>
        </authorList>
    </citation>
    <scope>NUCLEOTIDE SEQUENCE [LARGE SCALE GENOMIC DNA]</scope>
    <source>
        <strain evidence="2 3">DSM 27467</strain>
    </source>
</reference>
<dbReference type="InterPro" id="IPR036909">
    <property type="entry name" value="Cyt_c-like_dom_sf"/>
</dbReference>
<dbReference type="SUPFAM" id="SSF46626">
    <property type="entry name" value="Cytochrome c"/>
    <property type="match status" value="1"/>
</dbReference>
<feature type="signal peptide" evidence="1">
    <location>
        <begin position="1"/>
        <end position="22"/>
    </location>
</feature>
<name>A0A7G9RUU8_9BURK</name>
<organism evidence="2 3">
    <name type="scientific">Diaphorobacter ruginosibacter</name>
    <dbReference type="NCBI Taxonomy" id="1715720"/>
    <lineage>
        <taxon>Bacteria</taxon>
        <taxon>Pseudomonadati</taxon>
        <taxon>Pseudomonadota</taxon>
        <taxon>Betaproteobacteria</taxon>
        <taxon>Burkholderiales</taxon>
        <taxon>Comamonadaceae</taxon>
        <taxon>Diaphorobacter</taxon>
    </lineage>
</organism>
<proteinExistence type="predicted"/>